<dbReference type="InterPro" id="IPR006073">
    <property type="entry name" value="GTP-bd"/>
</dbReference>
<sequence>MIPTDKRDRGGDGEEYVICSASNPRLIVRFQKAQKNKATEYHLGLLKAKLARYRAQLLEPASKSGPAGIGFDVQKSGDARVALIGFPKCTHTASETAAYEFTTLTAIPGVIEYQGARIQLLDLPGIVEGASQGKRNIPVFPF</sequence>
<evidence type="ECO:0000313" key="3">
    <source>
        <dbReference type="Proteomes" id="UP000683000"/>
    </source>
</evidence>
<dbReference type="GO" id="GO:0005525">
    <property type="term" value="F:GTP binding"/>
    <property type="evidence" value="ECO:0007669"/>
    <property type="project" value="InterPro"/>
</dbReference>
<dbReference type="GO" id="GO:0003924">
    <property type="term" value="F:GTPase activity"/>
    <property type="evidence" value="ECO:0007669"/>
    <property type="project" value="InterPro"/>
</dbReference>
<dbReference type="Pfam" id="PF01926">
    <property type="entry name" value="MMR_HSR1"/>
    <property type="match status" value="1"/>
</dbReference>
<reference evidence="2" key="1">
    <citation type="submission" date="2021-03" db="EMBL/GenBank/DDBJ databases">
        <title>Evolutionary innovations through gain and loss of genes in the ectomycorrhizal Boletales.</title>
        <authorList>
            <person name="Wu G."/>
            <person name="Miyauchi S."/>
            <person name="Morin E."/>
            <person name="Yang Z.-L."/>
            <person name="Xu J."/>
            <person name="Martin F.M."/>
        </authorList>
    </citation>
    <scope>NUCLEOTIDE SEQUENCE</scope>
    <source>
        <strain evidence="2">BR01</strain>
    </source>
</reference>
<protein>
    <recommendedName>
        <fullName evidence="1">G domain-containing protein</fullName>
    </recommendedName>
</protein>
<dbReference type="InterPro" id="IPR027417">
    <property type="entry name" value="P-loop_NTPase"/>
</dbReference>
<dbReference type="Proteomes" id="UP000683000">
    <property type="component" value="Unassembled WGS sequence"/>
</dbReference>
<keyword evidence="3" id="KW-1185">Reference proteome</keyword>
<dbReference type="InterPro" id="IPR045001">
    <property type="entry name" value="DRG"/>
</dbReference>
<dbReference type="PANTHER" id="PTHR43127">
    <property type="entry name" value="DEVELOPMENTALLY-REGULATED GTP-BINDING PROTEIN 2"/>
    <property type="match status" value="1"/>
</dbReference>
<dbReference type="OrthoDB" id="603at2759"/>
<evidence type="ECO:0000313" key="2">
    <source>
        <dbReference type="EMBL" id="KAG6381438.1"/>
    </source>
</evidence>
<dbReference type="PRINTS" id="PR00326">
    <property type="entry name" value="GTP1OBG"/>
</dbReference>
<organism evidence="2 3">
    <name type="scientific">Boletus reticuloceps</name>
    <dbReference type="NCBI Taxonomy" id="495285"/>
    <lineage>
        <taxon>Eukaryota</taxon>
        <taxon>Fungi</taxon>
        <taxon>Dikarya</taxon>
        <taxon>Basidiomycota</taxon>
        <taxon>Agaricomycotina</taxon>
        <taxon>Agaricomycetes</taxon>
        <taxon>Agaricomycetidae</taxon>
        <taxon>Boletales</taxon>
        <taxon>Boletineae</taxon>
        <taxon>Boletaceae</taxon>
        <taxon>Boletoideae</taxon>
        <taxon>Boletus</taxon>
    </lineage>
</organism>
<name>A0A8I3AFE5_9AGAM</name>
<dbReference type="EMBL" id="JAGFBS010000002">
    <property type="protein sequence ID" value="KAG6381438.1"/>
    <property type="molecule type" value="Genomic_DNA"/>
</dbReference>
<accession>A0A8I3AFE5</accession>
<dbReference type="SUPFAM" id="SSF52540">
    <property type="entry name" value="P-loop containing nucleoside triphosphate hydrolases"/>
    <property type="match status" value="1"/>
</dbReference>
<feature type="domain" description="G" evidence="1">
    <location>
        <begin position="90"/>
        <end position="134"/>
    </location>
</feature>
<dbReference type="AlphaFoldDB" id="A0A8I3AFE5"/>
<comment type="caution">
    <text evidence="2">The sequence shown here is derived from an EMBL/GenBank/DDBJ whole genome shotgun (WGS) entry which is preliminary data.</text>
</comment>
<proteinExistence type="predicted"/>
<evidence type="ECO:0000259" key="1">
    <source>
        <dbReference type="Pfam" id="PF01926"/>
    </source>
</evidence>
<gene>
    <name evidence="2" type="ORF">JVT61DRAFT_5855</name>
</gene>
<dbReference type="Gene3D" id="6.10.140.1070">
    <property type="match status" value="1"/>
</dbReference>